<keyword evidence="9" id="KW-1185">Reference proteome</keyword>
<evidence type="ECO:0000256" key="4">
    <source>
        <dbReference type="ARBA" id="ARBA00023163"/>
    </source>
</evidence>
<dbReference type="OrthoDB" id="71302at2759"/>
<dbReference type="PANTHER" id="PTHR45844:SF9">
    <property type="entry name" value="OS09G0463900 PROTEIN"/>
    <property type="match status" value="1"/>
</dbReference>
<keyword evidence="5" id="KW-0539">Nucleus</keyword>
<evidence type="ECO:0000313" key="8">
    <source>
        <dbReference type="EMBL" id="PQQ03316.1"/>
    </source>
</evidence>
<keyword evidence="3" id="KW-0238">DNA-binding</keyword>
<evidence type="ECO:0000256" key="6">
    <source>
        <dbReference type="SAM" id="SignalP"/>
    </source>
</evidence>
<evidence type="ECO:0000256" key="2">
    <source>
        <dbReference type="ARBA" id="ARBA00023015"/>
    </source>
</evidence>
<dbReference type="PANTHER" id="PTHR45844">
    <property type="entry name" value="TRANSCRIPTION FACTOR BHLH30"/>
    <property type="match status" value="1"/>
</dbReference>
<dbReference type="InterPro" id="IPR045847">
    <property type="entry name" value="AIG1-like"/>
</dbReference>
<dbReference type="STRING" id="2094558.A0A314ZMZ4"/>
<name>A0A314ZMZ4_PRUYE</name>
<feature type="chain" id="PRO_5016262757" evidence="6">
    <location>
        <begin position="31"/>
        <end position="282"/>
    </location>
</feature>
<dbReference type="EMBL" id="PJQY01001354">
    <property type="protein sequence ID" value="PQQ03316.1"/>
    <property type="molecule type" value="Genomic_DNA"/>
</dbReference>
<protein>
    <submittedName>
        <fullName evidence="8">Transcription factor bHLH30</fullName>
    </submittedName>
</protein>
<keyword evidence="6" id="KW-0732">Signal</keyword>
<comment type="subcellular location">
    <subcellularLocation>
        <location evidence="1">Nucleus</location>
    </subcellularLocation>
</comment>
<proteinExistence type="predicted"/>
<evidence type="ECO:0000256" key="5">
    <source>
        <dbReference type="ARBA" id="ARBA00023242"/>
    </source>
</evidence>
<feature type="signal peptide" evidence="6">
    <location>
        <begin position="1"/>
        <end position="30"/>
    </location>
</feature>
<dbReference type="CDD" id="cd04873">
    <property type="entry name" value="ACT_UUR-ACR-like"/>
    <property type="match status" value="1"/>
</dbReference>
<dbReference type="SMART" id="SM00353">
    <property type="entry name" value="HLH"/>
    <property type="match status" value="1"/>
</dbReference>
<dbReference type="InterPro" id="IPR036638">
    <property type="entry name" value="HLH_DNA-bd_sf"/>
</dbReference>
<sequence length="282" mass="30315">MEASLSQSSLFGLPQLLALLVCSSPALVHRSEYSSLFDPFTHGSSGFGGALRGGGFVLPHSLVLDSEKGELVKAPARVGKKGVSEAKALAALKNHSEAERERRERINAHLSTLRGLVPCTEKMDKAALLATVISQVKELKKDALESSEGFLIPVDADEVQVEPYDTGAGDGTISVRASVCCEYRSELLSDLREALDSLHLKMVKAEIATLGNRVKNVFVFTSCKERSNDADADAFQLLASSVHQALSSVLDKASASPEYSPRTTLPSKRRRISYFDTSSSSS</sequence>
<dbReference type="PROSITE" id="PS50888">
    <property type="entry name" value="BHLH"/>
    <property type="match status" value="1"/>
</dbReference>
<dbReference type="Pfam" id="PF00010">
    <property type="entry name" value="HLH"/>
    <property type="match status" value="1"/>
</dbReference>
<dbReference type="GO" id="GO:0005634">
    <property type="term" value="C:nucleus"/>
    <property type="evidence" value="ECO:0007669"/>
    <property type="project" value="UniProtKB-SubCell"/>
</dbReference>
<reference evidence="8 9" key="1">
    <citation type="submission" date="2018-02" db="EMBL/GenBank/DDBJ databases">
        <title>Draft genome of wild Prunus yedoensis var. nudiflora.</title>
        <authorList>
            <person name="Baek S."/>
            <person name="Kim J.-H."/>
            <person name="Choi K."/>
            <person name="Kim G.-B."/>
            <person name="Cho A."/>
            <person name="Jang H."/>
            <person name="Shin C.-H."/>
            <person name="Yu H.-J."/>
            <person name="Mun J.-H."/>
        </authorList>
    </citation>
    <scope>NUCLEOTIDE SEQUENCE [LARGE SCALE GENOMIC DNA]</scope>
    <source>
        <strain evidence="9">cv. Jeju island</strain>
        <tissue evidence="8">Leaf</tissue>
    </source>
</reference>
<keyword evidence="2" id="KW-0805">Transcription regulation</keyword>
<dbReference type="Proteomes" id="UP000250321">
    <property type="component" value="Unassembled WGS sequence"/>
</dbReference>
<dbReference type="GO" id="GO:0003677">
    <property type="term" value="F:DNA binding"/>
    <property type="evidence" value="ECO:0007669"/>
    <property type="project" value="UniProtKB-KW"/>
</dbReference>
<dbReference type="InterPro" id="IPR011598">
    <property type="entry name" value="bHLH_dom"/>
</dbReference>
<evidence type="ECO:0000256" key="3">
    <source>
        <dbReference type="ARBA" id="ARBA00023125"/>
    </source>
</evidence>
<dbReference type="GO" id="GO:0046983">
    <property type="term" value="F:protein dimerization activity"/>
    <property type="evidence" value="ECO:0007669"/>
    <property type="project" value="InterPro"/>
</dbReference>
<evidence type="ECO:0000259" key="7">
    <source>
        <dbReference type="PROSITE" id="PS50888"/>
    </source>
</evidence>
<feature type="domain" description="BHLH" evidence="7">
    <location>
        <begin position="90"/>
        <end position="139"/>
    </location>
</feature>
<dbReference type="GO" id="GO:0003700">
    <property type="term" value="F:DNA-binding transcription factor activity"/>
    <property type="evidence" value="ECO:0007669"/>
    <property type="project" value="InterPro"/>
</dbReference>
<keyword evidence="4" id="KW-0804">Transcription</keyword>
<dbReference type="AlphaFoldDB" id="A0A314ZMZ4"/>
<evidence type="ECO:0000256" key="1">
    <source>
        <dbReference type="ARBA" id="ARBA00004123"/>
    </source>
</evidence>
<organism evidence="8 9">
    <name type="scientific">Prunus yedoensis var. nudiflora</name>
    <dbReference type="NCBI Taxonomy" id="2094558"/>
    <lineage>
        <taxon>Eukaryota</taxon>
        <taxon>Viridiplantae</taxon>
        <taxon>Streptophyta</taxon>
        <taxon>Embryophyta</taxon>
        <taxon>Tracheophyta</taxon>
        <taxon>Spermatophyta</taxon>
        <taxon>Magnoliopsida</taxon>
        <taxon>eudicotyledons</taxon>
        <taxon>Gunneridae</taxon>
        <taxon>Pentapetalae</taxon>
        <taxon>rosids</taxon>
        <taxon>fabids</taxon>
        <taxon>Rosales</taxon>
        <taxon>Rosaceae</taxon>
        <taxon>Amygdaloideae</taxon>
        <taxon>Amygdaleae</taxon>
        <taxon>Prunus</taxon>
    </lineage>
</organism>
<dbReference type="SUPFAM" id="SSF47459">
    <property type="entry name" value="HLH, helix-loop-helix DNA-binding domain"/>
    <property type="match status" value="1"/>
</dbReference>
<accession>A0A314ZMZ4</accession>
<gene>
    <name evidence="8" type="ORF">Pyn_29285</name>
</gene>
<dbReference type="Gene3D" id="4.10.280.10">
    <property type="entry name" value="Helix-loop-helix DNA-binding domain"/>
    <property type="match status" value="1"/>
</dbReference>
<evidence type="ECO:0000313" key="9">
    <source>
        <dbReference type="Proteomes" id="UP000250321"/>
    </source>
</evidence>
<comment type="caution">
    <text evidence="8">The sequence shown here is derived from an EMBL/GenBank/DDBJ whole genome shotgun (WGS) entry which is preliminary data.</text>
</comment>